<dbReference type="InParanoid" id="A0A2P6NBI8"/>
<comment type="caution">
    <text evidence="1">The sequence shown here is derived from an EMBL/GenBank/DDBJ whole genome shotgun (WGS) entry which is preliminary data.</text>
</comment>
<sequence length="46" mass="5351">MDWKLQKELMVRDARASISASATATRRGELRHKQLALDTGNQRFRH</sequence>
<dbReference type="EMBL" id="MDYQ01000128">
    <property type="protein sequence ID" value="PRP81303.1"/>
    <property type="molecule type" value="Genomic_DNA"/>
</dbReference>
<protein>
    <submittedName>
        <fullName evidence="1">Uncharacterized protein</fullName>
    </submittedName>
</protein>
<reference evidence="1 2" key="1">
    <citation type="journal article" date="2018" name="Genome Biol. Evol.">
        <title>Multiple Roots of Fruiting Body Formation in Amoebozoa.</title>
        <authorList>
            <person name="Hillmann F."/>
            <person name="Forbes G."/>
            <person name="Novohradska S."/>
            <person name="Ferling I."/>
            <person name="Riege K."/>
            <person name="Groth M."/>
            <person name="Westermann M."/>
            <person name="Marz M."/>
            <person name="Spaller T."/>
            <person name="Winckler T."/>
            <person name="Schaap P."/>
            <person name="Glockner G."/>
        </authorList>
    </citation>
    <scope>NUCLEOTIDE SEQUENCE [LARGE SCALE GENOMIC DNA]</scope>
    <source>
        <strain evidence="1 2">Jena</strain>
    </source>
</reference>
<gene>
    <name evidence="1" type="ORF">PROFUN_04538</name>
</gene>
<keyword evidence="2" id="KW-1185">Reference proteome</keyword>
<evidence type="ECO:0000313" key="2">
    <source>
        <dbReference type="Proteomes" id="UP000241769"/>
    </source>
</evidence>
<name>A0A2P6NBI8_9EUKA</name>
<dbReference type="AlphaFoldDB" id="A0A2P6NBI8"/>
<accession>A0A2P6NBI8</accession>
<evidence type="ECO:0000313" key="1">
    <source>
        <dbReference type="EMBL" id="PRP81303.1"/>
    </source>
</evidence>
<organism evidence="1 2">
    <name type="scientific">Planoprotostelium fungivorum</name>
    <dbReference type="NCBI Taxonomy" id="1890364"/>
    <lineage>
        <taxon>Eukaryota</taxon>
        <taxon>Amoebozoa</taxon>
        <taxon>Evosea</taxon>
        <taxon>Variosea</taxon>
        <taxon>Cavosteliida</taxon>
        <taxon>Cavosteliaceae</taxon>
        <taxon>Planoprotostelium</taxon>
    </lineage>
</organism>
<dbReference type="Proteomes" id="UP000241769">
    <property type="component" value="Unassembled WGS sequence"/>
</dbReference>
<proteinExistence type="predicted"/>